<reference evidence="1 2" key="1">
    <citation type="journal article" date="2011" name="PLoS Genet.">
        <title>Comparative genomic analysis of human fungal pathogens causing paracoccidioidomycosis.</title>
        <authorList>
            <person name="Desjardins C.A."/>
            <person name="Champion M.D."/>
            <person name="Holder J.W."/>
            <person name="Muszewska A."/>
            <person name="Goldberg J."/>
            <person name="Bailao A.M."/>
            <person name="Brigido M.M."/>
            <person name="Ferreira M.E."/>
            <person name="Garcia A.M."/>
            <person name="Grynberg M."/>
            <person name="Gujja S."/>
            <person name="Heiman D.I."/>
            <person name="Henn M.R."/>
            <person name="Kodira C.D."/>
            <person name="Leon-Narvaez H."/>
            <person name="Longo L.V."/>
            <person name="Ma L.J."/>
            <person name="Malavazi I."/>
            <person name="Matsuo A.L."/>
            <person name="Morais F.V."/>
            <person name="Pereira M."/>
            <person name="Rodriguez-Brito S."/>
            <person name="Sakthikumar S."/>
            <person name="Salem-Izacc S.M."/>
            <person name="Sykes S.M."/>
            <person name="Teixeira M.M."/>
            <person name="Vallejo M.C."/>
            <person name="Walter M.E."/>
            <person name="Yandava C."/>
            <person name="Young S."/>
            <person name="Zeng Q."/>
            <person name="Zucker J."/>
            <person name="Felipe M.S."/>
            <person name="Goldman G.H."/>
            <person name="Haas B.J."/>
            <person name="McEwen J.G."/>
            <person name="Nino-Vega G."/>
            <person name="Puccia R."/>
            <person name="San-Blas G."/>
            <person name="Soares C.M."/>
            <person name="Birren B.W."/>
            <person name="Cuomo C.A."/>
        </authorList>
    </citation>
    <scope>NUCLEOTIDE SEQUENCE [LARGE SCALE GENOMIC DNA]</scope>
    <source>
        <strain evidence="2">ATCC MYA-826 / Pb01</strain>
    </source>
</reference>
<proteinExistence type="predicted"/>
<dbReference type="AlphaFoldDB" id="A0A0A2V4Y8"/>
<dbReference type="VEuPathDB" id="FungiDB:PAAG_11904"/>
<evidence type="ECO:0000313" key="1">
    <source>
        <dbReference type="EMBL" id="KGQ01437.1"/>
    </source>
</evidence>
<dbReference type="HOGENOM" id="CLU_1611305_0_0_1"/>
<dbReference type="EMBL" id="KN294002">
    <property type="protein sequence ID" value="KGQ01437.1"/>
    <property type="molecule type" value="Genomic_DNA"/>
</dbReference>
<dbReference type="RefSeq" id="XP_015702959.1">
    <property type="nucleotide sequence ID" value="XM_015847471.1"/>
</dbReference>
<evidence type="ECO:0000313" key="2">
    <source>
        <dbReference type="Proteomes" id="UP000002059"/>
    </source>
</evidence>
<dbReference type="Proteomes" id="UP000002059">
    <property type="component" value="Partially assembled WGS sequence"/>
</dbReference>
<dbReference type="OrthoDB" id="10522971at2759"/>
<dbReference type="KEGG" id="pbl:PAAG_11904"/>
<accession>A0A0A2V4Y8</accession>
<keyword evidence="2" id="KW-1185">Reference proteome</keyword>
<organism evidence="1 2">
    <name type="scientific">Paracoccidioides lutzii (strain ATCC MYA-826 / Pb01)</name>
    <name type="common">Paracoccidioides brasiliensis</name>
    <dbReference type="NCBI Taxonomy" id="502779"/>
    <lineage>
        <taxon>Eukaryota</taxon>
        <taxon>Fungi</taxon>
        <taxon>Dikarya</taxon>
        <taxon>Ascomycota</taxon>
        <taxon>Pezizomycotina</taxon>
        <taxon>Eurotiomycetes</taxon>
        <taxon>Eurotiomycetidae</taxon>
        <taxon>Onygenales</taxon>
        <taxon>Ajellomycetaceae</taxon>
        <taxon>Paracoccidioides</taxon>
    </lineage>
</organism>
<name>A0A0A2V4Y8_PARBA</name>
<dbReference type="GeneID" id="26970744"/>
<gene>
    <name evidence="1" type="ORF">PAAG_11904</name>
</gene>
<protein>
    <submittedName>
        <fullName evidence="1">Uncharacterized protein</fullName>
    </submittedName>
</protein>
<sequence>MHFIGRFRPCSMDRPGRRSNGQHECHNWLTQTLSATSIFSLPFKLRQITQASVTQQLGTARLLSAQKFCIKTAEEHTRDRSQSFARHSCRISWTLLYSKAGLGLRRRVGPTVGYQRRNQRRYESFIKPHPTPERRNYNHKHFCYTITTTNGDNNNHKPNSSRQIQ</sequence>